<dbReference type="Proteomes" id="UP000216752">
    <property type="component" value="Chromosome"/>
</dbReference>
<gene>
    <name evidence="2" type="ORF">SPSIL_033970</name>
</gene>
<evidence type="ECO:0000313" key="2">
    <source>
        <dbReference type="EMBL" id="XFO67203.1"/>
    </source>
</evidence>
<accession>A0ABZ3IP75</accession>
<keyword evidence="1" id="KW-0812">Transmembrane</keyword>
<keyword evidence="1" id="KW-0472">Membrane</keyword>
<keyword evidence="3" id="KW-1185">Reference proteome</keyword>
<dbReference type="EMBL" id="CP155573">
    <property type="protein sequence ID" value="XFO67203.1"/>
    <property type="molecule type" value="Genomic_DNA"/>
</dbReference>
<feature type="transmembrane region" description="Helical" evidence="1">
    <location>
        <begin position="6"/>
        <end position="26"/>
    </location>
</feature>
<evidence type="ECO:0000256" key="1">
    <source>
        <dbReference type="SAM" id="Phobius"/>
    </source>
</evidence>
<reference evidence="2" key="1">
    <citation type="submission" date="2024-05" db="EMBL/GenBank/DDBJ databases">
        <title>Isolation and characterization of Sporomusa carbonis sp. nov., a carboxydotrophic hydrogenogen in the genus of Sporomusa isolated from a charcoal burning pile.</title>
        <authorList>
            <person name="Boeer T."/>
            <person name="Rosenbaum F."/>
            <person name="Eysell L."/>
            <person name="Mueller V."/>
            <person name="Daniel R."/>
            <person name="Poehlein A."/>
        </authorList>
    </citation>
    <scope>NUCLEOTIDE SEQUENCE [LARGE SCALE GENOMIC DNA]</scope>
    <source>
        <strain evidence="2">DSM 10669</strain>
    </source>
</reference>
<organism evidence="2 3">
    <name type="scientific">Sporomusa silvacetica DSM 10669</name>
    <dbReference type="NCBI Taxonomy" id="1123289"/>
    <lineage>
        <taxon>Bacteria</taxon>
        <taxon>Bacillati</taxon>
        <taxon>Bacillota</taxon>
        <taxon>Negativicutes</taxon>
        <taxon>Selenomonadales</taxon>
        <taxon>Sporomusaceae</taxon>
        <taxon>Sporomusa</taxon>
    </lineage>
</organism>
<keyword evidence="1" id="KW-1133">Transmembrane helix</keyword>
<name>A0ABZ3IP75_9FIRM</name>
<evidence type="ECO:0000313" key="3">
    <source>
        <dbReference type="Proteomes" id="UP000216752"/>
    </source>
</evidence>
<sequence length="63" mass="7140">MIWPEMLSSATVLCYSFLYISVLLLWVPYKIRIPAWSIAFVIACIFGLVSNQIDVYAVLGNIL</sequence>
<feature type="transmembrane region" description="Helical" evidence="1">
    <location>
        <begin position="33"/>
        <end position="53"/>
    </location>
</feature>
<protein>
    <submittedName>
        <fullName evidence="2">Uncharacterized protein</fullName>
    </submittedName>
</protein>
<proteinExistence type="predicted"/>